<comment type="caution">
    <text evidence="1">The sequence shown here is derived from an EMBL/GenBank/DDBJ whole genome shotgun (WGS) entry which is preliminary data.</text>
</comment>
<evidence type="ECO:0000313" key="2">
    <source>
        <dbReference type="Proteomes" id="UP000481872"/>
    </source>
</evidence>
<gene>
    <name evidence="1" type="ORF">G3M99_17145</name>
</gene>
<protein>
    <submittedName>
        <fullName evidence="1">DUF3006 domain-containing protein</fullName>
    </submittedName>
</protein>
<dbReference type="Proteomes" id="UP000481872">
    <property type="component" value="Unassembled WGS sequence"/>
</dbReference>
<keyword evidence="2" id="KW-1185">Reference proteome</keyword>
<dbReference type="Pfam" id="PF11213">
    <property type="entry name" value="DUF3006"/>
    <property type="match status" value="1"/>
</dbReference>
<dbReference type="RefSeq" id="WP_061996546.1">
    <property type="nucleotide sequence ID" value="NZ_JAAGPU010000049.1"/>
</dbReference>
<organism evidence="1 2">
    <name type="scientific">Clostridium senegalense</name>
    <dbReference type="NCBI Taxonomy" id="1465809"/>
    <lineage>
        <taxon>Bacteria</taxon>
        <taxon>Bacillati</taxon>
        <taxon>Bacillota</taxon>
        <taxon>Clostridia</taxon>
        <taxon>Eubacteriales</taxon>
        <taxon>Clostridiaceae</taxon>
        <taxon>Clostridium</taxon>
    </lineage>
</organism>
<reference evidence="1 2" key="1">
    <citation type="submission" date="2020-02" db="EMBL/GenBank/DDBJ databases">
        <title>Genome assembly of a novel Clostridium senegalense strain.</title>
        <authorList>
            <person name="Gupta T.B."/>
            <person name="Jauregui R."/>
            <person name="Maclean P."/>
            <person name="Nawarathana A."/>
            <person name="Brightwell G."/>
        </authorList>
    </citation>
    <scope>NUCLEOTIDE SEQUENCE [LARGE SCALE GENOMIC DNA]</scope>
    <source>
        <strain evidence="1 2">AGRFS4</strain>
    </source>
</reference>
<accession>A0A6M0H898</accession>
<proteinExistence type="predicted"/>
<evidence type="ECO:0000313" key="1">
    <source>
        <dbReference type="EMBL" id="NEU06534.1"/>
    </source>
</evidence>
<dbReference type="InterPro" id="IPR021377">
    <property type="entry name" value="DUF3006"/>
</dbReference>
<dbReference type="EMBL" id="JAAGPU010000049">
    <property type="protein sequence ID" value="NEU06534.1"/>
    <property type="molecule type" value="Genomic_DNA"/>
</dbReference>
<name>A0A6M0H898_9CLOT</name>
<sequence length="71" mass="8534">MNFIIDRFEGEFAVCEKSDRNMVNIKIKNLPKNAREGDVIILKNDIFHIDIEETIKRRKEIEELSRDLWNE</sequence>
<dbReference type="AlphaFoldDB" id="A0A6M0H898"/>